<dbReference type="GO" id="GO:0004888">
    <property type="term" value="F:transmembrane signaling receptor activity"/>
    <property type="evidence" value="ECO:0007669"/>
    <property type="project" value="InterPro"/>
</dbReference>
<evidence type="ECO:0000256" key="9">
    <source>
        <dbReference type="ARBA" id="ARBA00023224"/>
    </source>
</evidence>
<dbReference type="InterPro" id="IPR004090">
    <property type="entry name" value="Chemotax_Me-accpt_rcpt"/>
</dbReference>
<feature type="transmembrane region" description="Helical" evidence="12">
    <location>
        <begin position="198"/>
        <end position="220"/>
    </location>
</feature>
<dbReference type="Pfam" id="PF02203">
    <property type="entry name" value="TarH"/>
    <property type="match status" value="1"/>
</dbReference>
<dbReference type="PANTHER" id="PTHR43531">
    <property type="entry name" value="PROTEIN ICFG"/>
    <property type="match status" value="1"/>
</dbReference>
<dbReference type="EMBL" id="FOTW01000025">
    <property type="protein sequence ID" value="SFM60781.1"/>
    <property type="molecule type" value="Genomic_DNA"/>
</dbReference>
<dbReference type="RefSeq" id="WP_093390116.1">
    <property type="nucleotide sequence ID" value="NZ_FOTW01000025.1"/>
</dbReference>
<reference evidence="15 16" key="1">
    <citation type="submission" date="2016-10" db="EMBL/GenBank/DDBJ databases">
        <authorList>
            <person name="de Groot N.N."/>
        </authorList>
    </citation>
    <scope>NUCLEOTIDE SEQUENCE [LARGE SCALE GENOMIC DNA]</scope>
    <source>
        <strain evidence="15 16">ATCC 43154</strain>
    </source>
</reference>
<dbReference type="InterPro" id="IPR004089">
    <property type="entry name" value="MCPsignal_dom"/>
</dbReference>
<dbReference type="SMART" id="SM00283">
    <property type="entry name" value="MA"/>
    <property type="match status" value="1"/>
</dbReference>
<dbReference type="InterPro" id="IPR003122">
    <property type="entry name" value="Tar_rcpt_lig-bd"/>
</dbReference>
<evidence type="ECO:0000256" key="2">
    <source>
        <dbReference type="ARBA" id="ARBA00022475"/>
    </source>
</evidence>
<keyword evidence="4" id="KW-0145">Chemotaxis</keyword>
<feature type="domain" description="Methyl-accepting transducer" evidence="13">
    <location>
        <begin position="277"/>
        <end position="506"/>
    </location>
</feature>
<evidence type="ECO:0000256" key="4">
    <source>
        <dbReference type="ARBA" id="ARBA00022500"/>
    </source>
</evidence>
<keyword evidence="7 12" id="KW-1133">Transmembrane helix</keyword>
<evidence type="ECO:0000256" key="5">
    <source>
        <dbReference type="ARBA" id="ARBA00022519"/>
    </source>
</evidence>
<evidence type="ECO:0000256" key="12">
    <source>
        <dbReference type="SAM" id="Phobius"/>
    </source>
</evidence>
<name>A0A1I4S8W7_9BURK</name>
<comment type="similarity">
    <text evidence="10">Belongs to the methyl-accepting chemotaxis (MCP) protein family.</text>
</comment>
<dbReference type="PANTHER" id="PTHR43531:SF14">
    <property type="entry name" value="METHYL-ACCEPTING CHEMOTAXIS PROTEIN I-RELATED"/>
    <property type="match status" value="1"/>
</dbReference>
<evidence type="ECO:0000256" key="8">
    <source>
        <dbReference type="ARBA" id="ARBA00023136"/>
    </source>
</evidence>
<dbReference type="GO" id="GO:0005886">
    <property type="term" value="C:plasma membrane"/>
    <property type="evidence" value="ECO:0007669"/>
    <property type="project" value="UniProtKB-SubCell"/>
</dbReference>
<protein>
    <submittedName>
        <fullName evidence="15">Methyl-accepting chemotaxis sensory transducer with TarH sensor</fullName>
    </submittedName>
</protein>
<organism evidence="15 16">
    <name type="scientific">Rugamonas rubra</name>
    <dbReference type="NCBI Taxonomy" id="758825"/>
    <lineage>
        <taxon>Bacteria</taxon>
        <taxon>Pseudomonadati</taxon>
        <taxon>Pseudomonadota</taxon>
        <taxon>Betaproteobacteria</taxon>
        <taxon>Burkholderiales</taxon>
        <taxon>Oxalobacteraceae</taxon>
        <taxon>Telluria group</taxon>
        <taxon>Rugamonas</taxon>
    </lineage>
</organism>
<dbReference type="Gene3D" id="1.10.287.950">
    <property type="entry name" value="Methyl-accepting chemotaxis protein"/>
    <property type="match status" value="1"/>
</dbReference>
<keyword evidence="2" id="KW-1003">Cell membrane</keyword>
<gene>
    <name evidence="15" type="ORF">SAMN02982985_04674</name>
</gene>
<dbReference type="Proteomes" id="UP000199470">
    <property type="component" value="Unassembled WGS sequence"/>
</dbReference>
<dbReference type="STRING" id="758825.SAMN02982985_04674"/>
<evidence type="ECO:0000256" key="10">
    <source>
        <dbReference type="ARBA" id="ARBA00029447"/>
    </source>
</evidence>
<dbReference type="Pfam" id="PF00015">
    <property type="entry name" value="MCPsignal"/>
    <property type="match status" value="1"/>
</dbReference>
<comment type="subcellular location">
    <subcellularLocation>
        <location evidence="1">Cell inner membrane</location>
        <topology evidence="1">Multi-pass membrane protein</topology>
    </subcellularLocation>
</comment>
<dbReference type="PROSITE" id="PS50111">
    <property type="entry name" value="CHEMOTAXIS_TRANSDUC_2"/>
    <property type="match status" value="1"/>
</dbReference>
<keyword evidence="8 12" id="KW-0472">Membrane</keyword>
<dbReference type="PRINTS" id="PR00260">
    <property type="entry name" value="CHEMTRNSDUCR"/>
</dbReference>
<sequence length="568" mass="59032">MFANLKIKTLVVVALGVLLALMLANGVMGIYSAGYSVALVKDVTLKDQKKSAEQTAIRLDMELSRSQILQALQHNPELAWSKLHDHPLALHFEQIDTLAARTAKRWDAYLAMLGGAEERRLAEKWQADSAGLGLEAIRAAGAAIRAKQWDEAETVLIKRINPSYRVGDVALKALAEFDVEKAKANEAEVGANLQATAYAMFLVLALGLVLGVAVGWLLLVSISAPLRQAMAIASRVAEGDLSGSAEARSGNEIGALLTALDRMRGKLAGIVHEVRGSTRTIAAASGEIAAGNLDLSRRTGDQAGSLERTATAMEQLTGTVKQNADNARQANQLAQSASAVAVKGGAVVAQVVETMGSINDSSKKIVDIIGVIDGIAFQTNILALNAAVEAARAGEQGRGFAVVASEVRNLAQRSAGAAKEIKELIGDSVDKVGSGARLVDQAGATMQEIVSSIQRVTDIMGEITHASQEQTAGLEQINGAIGQMDAITQQNVALVEEASAAASSLQSQADTLSQVVSVFKLDGVAAAQTAPPAVVRPRAAASAQAGAATGSAVRTLGLKRPVRAGGAR</sequence>
<dbReference type="CDD" id="cd11386">
    <property type="entry name" value="MCP_signal"/>
    <property type="match status" value="1"/>
</dbReference>
<dbReference type="FunFam" id="1.10.287.950:FF:000001">
    <property type="entry name" value="Methyl-accepting chemotaxis sensory transducer"/>
    <property type="match status" value="1"/>
</dbReference>
<keyword evidence="5" id="KW-0997">Cell inner membrane</keyword>
<keyword evidence="6 12" id="KW-0812">Transmembrane</keyword>
<evidence type="ECO:0000313" key="15">
    <source>
        <dbReference type="EMBL" id="SFM60781.1"/>
    </source>
</evidence>
<accession>A0A1I4S8W7</accession>
<dbReference type="SMART" id="SM00304">
    <property type="entry name" value="HAMP"/>
    <property type="match status" value="1"/>
</dbReference>
<keyword evidence="16" id="KW-1185">Reference proteome</keyword>
<evidence type="ECO:0000313" key="16">
    <source>
        <dbReference type="Proteomes" id="UP000199470"/>
    </source>
</evidence>
<evidence type="ECO:0000256" key="3">
    <source>
        <dbReference type="ARBA" id="ARBA00022481"/>
    </source>
</evidence>
<dbReference type="GO" id="GO:0007165">
    <property type="term" value="P:signal transduction"/>
    <property type="evidence" value="ECO:0007669"/>
    <property type="project" value="UniProtKB-KW"/>
</dbReference>
<keyword evidence="3" id="KW-0488">Methylation</keyword>
<dbReference type="InterPro" id="IPR003660">
    <property type="entry name" value="HAMP_dom"/>
</dbReference>
<evidence type="ECO:0000256" key="7">
    <source>
        <dbReference type="ARBA" id="ARBA00022989"/>
    </source>
</evidence>
<dbReference type="OrthoDB" id="9806477at2"/>
<evidence type="ECO:0000256" key="1">
    <source>
        <dbReference type="ARBA" id="ARBA00004429"/>
    </source>
</evidence>
<dbReference type="AlphaFoldDB" id="A0A1I4S8W7"/>
<evidence type="ECO:0000259" key="13">
    <source>
        <dbReference type="PROSITE" id="PS50111"/>
    </source>
</evidence>
<dbReference type="InterPro" id="IPR051310">
    <property type="entry name" value="MCP_chemotaxis"/>
</dbReference>
<dbReference type="PROSITE" id="PS50885">
    <property type="entry name" value="HAMP"/>
    <property type="match status" value="1"/>
</dbReference>
<proteinExistence type="inferred from homology"/>
<evidence type="ECO:0000259" key="14">
    <source>
        <dbReference type="PROSITE" id="PS50885"/>
    </source>
</evidence>
<dbReference type="SUPFAM" id="SSF58104">
    <property type="entry name" value="Methyl-accepting chemotaxis protein (MCP) signaling domain"/>
    <property type="match status" value="1"/>
</dbReference>
<dbReference type="GO" id="GO:0006935">
    <property type="term" value="P:chemotaxis"/>
    <property type="evidence" value="ECO:0007669"/>
    <property type="project" value="UniProtKB-KW"/>
</dbReference>
<dbReference type="CDD" id="cd06225">
    <property type="entry name" value="HAMP"/>
    <property type="match status" value="1"/>
</dbReference>
<evidence type="ECO:0000256" key="6">
    <source>
        <dbReference type="ARBA" id="ARBA00022692"/>
    </source>
</evidence>
<dbReference type="Pfam" id="PF00672">
    <property type="entry name" value="HAMP"/>
    <property type="match status" value="1"/>
</dbReference>
<feature type="domain" description="HAMP" evidence="14">
    <location>
        <begin position="220"/>
        <end position="272"/>
    </location>
</feature>
<keyword evidence="9 11" id="KW-0807">Transducer</keyword>
<evidence type="ECO:0000256" key="11">
    <source>
        <dbReference type="PROSITE-ProRule" id="PRU00284"/>
    </source>
</evidence>